<organism evidence="2 3">
    <name type="scientific">Oryza meyeriana var. granulata</name>
    <dbReference type="NCBI Taxonomy" id="110450"/>
    <lineage>
        <taxon>Eukaryota</taxon>
        <taxon>Viridiplantae</taxon>
        <taxon>Streptophyta</taxon>
        <taxon>Embryophyta</taxon>
        <taxon>Tracheophyta</taxon>
        <taxon>Spermatophyta</taxon>
        <taxon>Magnoliopsida</taxon>
        <taxon>Liliopsida</taxon>
        <taxon>Poales</taxon>
        <taxon>Poaceae</taxon>
        <taxon>BOP clade</taxon>
        <taxon>Oryzoideae</taxon>
        <taxon>Oryzeae</taxon>
        <taxon>Oryzinae</taxon>
        <taxon>Oryza</taxon>
        <taxon>Oryza meyeriana</taxon>
    </lineage>
</organism>
<dbReference type="AlphaFoldDB" id="A0A6G1D292"/>
<proteinExistence type="predicted"/>
<sequence length="99" mass="10345">MSRMERASESVGLSRTVLLNLSQSDACDSTASPTVSAGSRASLAHGLPAQPADPPPVEEFPDAANVTRGAVLRHAAALAQHAPRFLLLLLLLIRAGLQH</sequence>
<name>A0A6G1D292_9ORYZ</name>
<protein>
    <submittedName>
        <fullName evidence="2">Uncharacterized protein</fullName>
    </submittedName>
</protein>
<evidence type="ECO:0000256" key="1">
    <source>
        <dbReference type="SAM" id="MobiDB-lite"/>
    </source>
</evidence>
<evidence type="ECO:0000313" key="3">
    <source>
        <dbReference type="Proteomes" id="UP000479710"/>
    </source>
</evidence>
<feature type="compositionally biased region" description="Polar residues" evidence="1">
    <location>
        <begin position="26"/>
        <end position="39"/>
    </location>
</feature>
<accession>A0A6G1D292</accession>
<gene>
    <name evidence="2" type="ORF">E2562_013209</name>
</gene>
<dbReference type="Proteomes" id="UP000479710">
    <property type="component" value="Unassembled WGS sequence"/>
</dbReference>
<comment type="caution">
    <text evidence="2">The sequence shown here is derived from an EMBL/GenBank/DDBJ whole genome shotgun (WGS) entry which is preliminary data.</text>
</comment>
<dbReference type="EMBL" id="SPHZ02000007">
    <property type="protein sequence ID" value="KAF0906808.1"/>
    <property type="molecule type" value="Genomic_DNA"/>
</dbReference>
<feature type="region of interest" description="Disordered" evidence="1">
    <location>
        <begin position="26"/>
        <end position="61"/>
    </location>
</feature>
<reference evidence="2 3" key="1">
    <citation type="submission" date="2019-11" db="EMBL/GenBank/DDBJ databases">
        <title>Whole genome sequence of Oryza granulata.</title>
        <authorList>
            <person name="Li W."/>
        </authorList>
    </citation>
    <scope>NUCLEOTIDE SEQUENCE [LARGE SCALE GENOMIC DNA]</scope>
    <source>
        <strain evidence="3">cv. Menghai</strain>
        <tissue evidence="2">Leaf</tissue>
    </source>
</reference>
<keyword evidence="3" id="KW-1185">Reference proteome</keyword>
<evidence type="ECO:0000313" key="2">
    <source>
        <dbReference type="EMBL" id="KAF0906808.1"/>
    </source>
</evidence>